<keyword evidence="4" id="KW-1185">Reference proteome</keyword>
<reference evidence="3 4" key="1">
    <citation type="submission" date="2017-12" db="EMBL/GenBank/DDBJ databases">
        <authorList>
            <consortium name="DOE Joint Genome Institute"/>
            <person name="Haridas S."/>
            <person name="Kjaerbolling I."/>
            <person name="Vesth T.C."/>
            <person name="Frisvad J.C."/>
            <person name="Nybo J.L."/>
            <person name="Theobald S."/>
            <person name="Kuo A."/>
            <person name="Bowyer P."/>
            <person name="Matsuda Y."/>
            <person name="Mondo S."/>
            <person name="Lyhne E.K."/>
            <person name="Kogle M.E."/>
            <person name="Clum A."/>
            <person name="Lipzen A."/>
            <person name="Salamov A."/>
            <person name="Ngan C.Y."/>
            <person name="Daum C."/>
            <person name="Chiniquy J."/>
            <person name="Barry K."/>
            <person name="LaButti K."/>
            <person name="Simmons B.A."/>
            <person name="Magnuson J.K."/>
            <person name="Mortensen U.H."/>
            <person name="Larsen T.O."/>
            <person name="Grigoriev I.V."/>
            <person name="Baker S.E."/>
            <person name="Andersen M.R."/>
            <person name="Nordberg H.P."/>
            <person name="Cantor M.N."/>
            <person name="Hua S.X."/>
        </authorList>
    </citation>
    <scope>NUCLEOTIDE SEQUENCE [LARGE SCALE GENOMIC DNA]</scope>
    <source>
        <strain evidence="3 4">CBS 102.13</strain>
    </source>
</reference>
<keyword evidence="2" id="KW-0732">Signal</keyword>
<feature type="chain" id="PRO_5014153177" description="GPI anchored protein" evidence="2">
    <location>
        <begin position="20"/>
        <end position="231"/>
    </location>
</feature>
<dbReference type="EMBL" id="KZ559120">
    <property type="protein sequence ID" value="PLB41673.1"/>
    <property type="molecule type" value="Genomic_DNA"/>
</dbReference>
<organism evidence="3 4">
    <name type="scientific">Aspergillus candidus</name>
    <dbReference type="NCBI Taxonomy" id="41067"/>
    <lineage>
        <taxon>Eukaryota</taxon>
        <taxon>Fungi</taxon>
        <taxon>Dikarya</taxon>
        <taxon>Ascomycota</taxon>
        <taxon>Pezizomycotina</taxon>
        <taxon>Eurotiomycetes</taxon>
        <taxon>Eurotiomycetidae</taxon>
        <taxon>Eurotiales</taxon>
        <taxon>Aspergillaceae</taxon>
        <taxon>Aspergillus</taxon>
        <taxon>Aspergillus subgen. Circumdati</taxon>
    </lineage>
</organism>
<dbReference type="Proteomes" id="UP000234585">
    <property type="component" value="Unassembled WGS sequence"/>
</dbReference>
<proteinExistence type="predicted"/>
<gene>
    <name evidence="3" type="ORF">BDW47DRAFT_99496</name>
</gene>
<name>A0A2I2FM30_ASPCN</name>
<dbReference type="GeneID" id="36528054"/>
<dbReference type="AlphaFoldDB" id="A0A2I2FM30"/>
<dbReference type="InterPro" id="IPR045702">
    <property type="entry name" value="DUF6060"/>
</dbReference>
<evidence type="ECO:0008006" key="5">
    <source>
        <dbReference type="Google" id="ProtNLM"/>
    </source>
</evidence>
<accession>A0A2I2FM30</accession>
<feature type="compositionally biased region" description="Basic and acidic residues" evidence="1">
    <location>
        <begin position="195"/>
        <end position="205"/>
    </location>
</feature>
<dbReference type="Pfam" id="PF19535">
    <property type="entry name" value="DUF6060"/>
    <property type="match status" value="1"/>
</dbReference>
<evidence type="ECO:0000256" key="1">
    <source>
        <dbReference type="SAM" id="MobiDB-lite"/>
    </source>
</evidence>
<evidence type="ECO:0000313" key="4">
    <source>
        <dbReference type="Proteomes" id="UP000234585"/>
    </source>
</evidence>
<sequence>MHSTVFMTYLLALCSPALAQQSSAGDSGNCTIFNWDHQRPTLGKLPPQRVSGAQTCETKNNGTCALTAAGDAQFEATKNITTLRGHTYADLVQEAVGKDSDMPAPSFNQSVIGAIDQTRSLHNGQSGYLNFTAASFCYSGTLDNCTGAVRNGTAVEFCAPVWHDAGVVSGDYSIVRIDKDDVDRYSDPYENQSSGKDESGSDKGESGAGRSAATQSAMAAVVLGAILMAVV</sequence>
<protein>
    <recommendedName>
        <fullName evidence="5">GPI anchored protein</fullName>
    </recommendedName>
</protein>
<feature type="region of interest" description="Disordered" evidence="1">
    <location>
        <begin position="183"/>
        <end position="211"/>
    </location>
</feature>
<evidence type="ECO:0000313" key="3">
    <source>
        <dbReference type="EMBL" id="PLB41673.1"/>
    </source>
</evidence>
<feature type="signal peptide" evidence="2">
    <location>
        <begin position="1"/>
        <end position="19"/>
    </location>
</feature>
<evidence type="ECO:0000256" key="2">
    <source>
        <dbReference type="SAM" id="SignalP"/>
    </source>
</evidence>
<dbReference type="OrthoDB" id="3507521at2759"/>
<dbReference type="RefSeq" id="XP_024675685.1">
    <property type="nucleotide sequence ID" value="XM_024820894.1"/>
</dbReference>